<protein>
    <recommendedName>
        <fullName evidence="4">Surface layer protein A domain-containing protein</fullName>
    </recommendedName>
</protein>
<dbReference type="Proteomes" id="UP000028700">
    <property type="component" value="Unassembled WGS sequence"/>
</dbReference>
<dbReference type="AlphaFoldDB" id="A0A081BGX2"/>
<reference evidence="2" key="1">
    <citation type="journal article" date="2014" name="Genome Announc.">
        <title>Draft Genome Sequence of Lactobacillus oryzae Strain SG293T.</title>
        <authorList>
            <person name="Tanizawa Y."/>
            <person name="Fujisawa T."/>
            <person name="Mochizuki T."/>
            <person name="Kaminuma E."/>
            <person name="Nakamura Y."/>
            <person name="Tohno M."/>
        </authorList>
    </citation>
    <scope>NUCLEOTIDE SEQUENCE [LARGE SCALE GENOMIC DNA]</scope>
    <source>
        <strain evidence="2">SG293</strain>
    </source>
</reference>
<dbReference type="EMBL" id="BBJM01000004">
    <property type="protein sequence ID" value="GAK47290.1"/>
    <property type="molecule type" value="Genomic_DNA"/>
</dbReference>
<evidence type="ECO:0000256" key="1">
    <source>
        <dbReference type="SAM" id="SignalP"/>
    </source>
</evidence>
<keyword evidence="1" id="KW-0732">Signal</keyword>
<feature type="chain" id="PRO_5001755051" description="Surface layer protein A domain-containing protein" evidence="1">
    <location>
        <begin position="32"/>
        <end position="220"/>
    </location>
</feature>
<organism evidence="2 3">
    <name type="scientific">Secundilactobacillus oryzae JCM 18671</name>
    <dbReference type="NCBI Taxonomy" id="1291743"/>
    <lineage>
        <taxon>Bacteria</taxon>
        <taxon>Bacillati</taxon>
        <taxon>Bacillota</taxon>
        <taxon>Bacilli</taxon>
        <taxon>Lactobacillales</taxon>
        <taxon>Lactobacillaceae</taxon>
        <taxon>Secundilactobacillus</taxon>
    </lineage>
</organism>
<sequence length="220" mass="25005">MTYLKRLKYVVLGAMSLSGLLFFSNNTQVEARQVNSKNVMTTKSIRSGKVVIPAKTRFQVQTYGTENGKRTMTVSMDQFNYQIRRQTTKSSVKFAVNNTIKKANATYQYLYLVKGKTTLSDAAYKTAPRLIITTNGYAEYYKSSNLKQKPVSATKLNAIRKNGNITYYYAKTNMLKLPDKHIQSKTKKYNCRLAIRSNKNYGSYSVGTVKNYFYVPTGNA</sequence>
<feature type="signal peptide" evidence="1">
    <location>
        <begin position="1"/>
        <end position="31"/>
    </location>
</feature>
<evidence type="ECO:0000313" key="2">
    <source>
        <dbReference type="EMBL" id="GAK47290.1"/>
    </source>
</evidence>
<evidence type="ECO:0000313" key="3">
    <source>
        <dbReference type="Proteomes" id="UP000028700"/>
    </source>
</evidence>
<keyword evidence="3" id="KW-1185">Reference proteome</keyword>
<proteinExistence type="predicted"/>
<evidence type="ECO:0008006" key="4">
    <source>
        <dbReference type="Google" id="ProtNLM"/>
    </source>
</evidence>
<name>A0A081BGX2_9LACO</name>
<gene>
    <name evidence="2" type="ORF">LOSG293_040360</name>
</gene>
<comment type="caution">
    <text evidence="2">The sequence shown here is derived from an EMBL/GenBank/DDBJ whole genome shotgun (WGS) entry which is preliminary data.</text>
</comment>
<accession>A0A081BGX2</accession>